<evidence type="ECO:0000256" key="2">
    <source>
        <dbReference type="SAM" id="SignalP"/>
    </source>
</evidence>
<feature type="region of interest" description="Disordered" evidence="1">
    <location>
        <begin position="82"/>
        <end position="151"/>
    </location>
</feature>
<evidence type="ECO:0000256" key="1">
    <source>
        <dbReference type="SAM" id="MobiDB-lite"/>
    </source>
</evidence>
<reference evidence="3 4" key="1">
    <citation type="submission" date="2021-03" db="EMBL/GenBank/DDBJ databases">
        <title>Human Oral Microbial Genomes.</title>
        <authorList>
            <person name="Johnston C.D."/>
            <person name="Chen T."/>
            <person name="Dewhirst F.E."/>
        </authorList>
    </citation>
    <scope>NUCLEOTIDE SEQUENCE [LARGE SCALE GENOMIC DNA]</scope>
    <source>
        <strain evidence="3 4">DSMZ 100122</strain>
    </source>
</reference>
<evidence type="ECO:0000313" key="4">
    <source>
        <dbReference type="Proteomes" id="UP000678513"/>
    </source>
</evidence>
<feature type="chain" id="PRO_5047152547" evidence="2">
    <location>
        <begin position="28"/>
        <end position="151"/>
    </location>
</feature>
<protein>
    <submittedName>
        <fullName evidence="3">Uncharacterized protein</fullName>
    </submittedName>
</protein>
<sequence>MIYKPSVLRRAAAGLAMVMLAASALFAASDSPAHAKESQNIKFTSATLAHVTETGDQVPAPGRQLTVDDYFYLGVEYDATKASPKQGARSPTGCRTPSTAATSATPSATPSSRWNTAPRMVRSSRLLTAGSPRSGPEEDRLLGPRAMFQPG</sequence>
<feature type="signal peptide" evidence="2">
    <location>
        <begin position="1"/>
        <end position="27"/>
    </location>
</feature>
<keyword evidence="4" id="KW-1185">Reference proteome</keyword>
<dbReference type="RefSeq" id="WP_212325303.1">
    <property type="nucleotide sequence ID" value="NZ_AP024463.1"/>
</dbReference>
<keyword evidence="2" id="KW-0732">Signal</keyword>
<accession>A0ABX7Y710</accession>
<dbReference type="Proteomes" id="UP000678513">
    <property type="component" value="Chromosome"/>
</dbReference>
<gene>
    <name evidence="3" type="ORF">J5A65_03305</name>
</gene>
<organism evidence="3 4">
    <name type="scientific">Arachnia rubra</name>
    <dbReference type="NCBI Taxonomy" id="1547448"/>
    <lineage>
        <taxon>Bacteria</taxon>
        <taxon>Bacillati</taxon>
        <taxon>Actinomycetota</taxon>
        <taxon>Actinomycetes</taxon>
        <taxon>Propionibacteriales</taxon>
        <taxon>Propionibacteriaceae</taxon>
        <taxon>Arachnia</taxon>
    </lineage>
</organism>
<dbReference type="EMBL" id="CP072384">
    <property type="protein sequence ID" value="QUC08781.1"/>
    <property type="molecule type" value="Genomic_DNA"/>
</dbReference>
<name>A0ABX7Y710_9ACTN</name>
<feature type="compositionally biased region" description="Low complexity" evidence="1">
    <location>
        <begin position="96"/>
        <end position="112"/>
    </location>
</feature>
<proteinExistence type="predicted"/>
<evidence type="ECO:0000313" key="3">
    <source>
        <dbReference type="EMBL" id="QUC08781.1"/>
    </source>
</evidence>